<sequence length="75" mass="8094">MNDRSILIFESRARARCRNDASSCEFLEINADADSCNSLLCSTSLHTSSPAFLSGNRLSPPSAAVESPILYRSIG</sequence>
<organism evidence="1 2">
    <name type="scientific">Helianthus annuus</name>
    <name type="common">Common sunflower</name>
    <dbReference type="NCBI Taxonomy" id="4232"/>
    <lineage>
        <taxon>Eukaryota</taxon>
        <taxon>Viridiplantae</taxon>
        <taxon>Streptophyta</taxon>
        <taxon>Embryophyta</taxon>
        <taxon>Tracheophyta</taxon>
        <taxon>Spermatophyta</taxon>
        <taxon>Magnoliopsida</taxon>
        <taxon>eudicotyledons</taxon>
        <taxon>Gunneridae</taxon>
        <taxon>Pentapetalae</taxon>
        <taxon>asterids</taxon>
        <taxon>campanulids</taxon>
        <taxon>Asterales</taxon>
        <taxon>Asteraceae</taxon>
        <taxon>Asteroideae</taxon>
        <taxon>Heliantheae alliance</taxon>
        <taxon>Heliantheae</taxon>
        <taxon>Helianthus</taxon>
    </lineage>
</organism>
<accession>A0A9K3GZE0</accession>
<dbReference type="AlphaFoldDB" id="A0A9K3GZE0"/>
<reference evidence="1" key="1">
    <citation type="journal article" date="2017" name="Nature">
        <title>The sunflower genome provides insights into oil metabolism, flowering and Asterid evolution.</title>
        <authorList>
            <person name="Badouin H."/>
            <person name="Gouzy J."/>
            <person name="Grassa C.J."/>
            <person name="Murat F."/>
            <person name="Staton S.E."/>
            <person name="Cottret L."/>
            <person name="Lelandais-Briere C."/>
            <person name="Owens G.L."/>
            <person name="Carrere S."/>
            <person name="Mayjonade B."/>
            <person name="Legrand L."/>
            <person name="Gill N."/>
            <person name="Kane N.C."/>
            <person name="Bowers J.E."/>
            <person name="Hubner S."/>
            <person name="Bellec A."/>
            <person name="Berard A."/>
            <person name="Berges H."/>
            <person name="Blanchet N."/>
            <person name="Boniface M.C."/>
            <person name="Brunel D."/>
            <person name="Catrice O."/>
            <person name="Chaidir N."/>
            <person name="Claudel C."/>
            <person name="Donnadieu C."/>
            <person name="Faraut T."/>
            <person name="Fievet G."/>
            <person name="Helmstetter N."/>
            <person name="King M."/>
            <person name="Knapp S.J."/>
            <person name="Lai Z."/>
            <person name="Le Paslier M.C."/>
            <person name="Lippi Y."/>
            <person name="Lorenzon L."/>
            <person name="Mandel J.R."/>
            <person name="Marage G."/>
            <person name="Marchand G."/>
            <person name="Marquand E."/>
            <person name="Bret-Mestries E."/>
            <person name="Morien E."/>
            <person name="Nambeesan S."/>
            <person name="Nguyen T."/>
            <person name="Pegot-Espagnet P."/>
            <person name="Pouilly N."/>
            <person name="Raftis F."/>
            <person name="Sallet E."/>
            <person name="Schiex T."/>
            <person name="Thomas J."/>
            <person name="Vandecasteele C."/>
            <person name="Vares D."/>
            <person name="Vear F."/>
            <person name="Vautrin S."/>
            <person name="Crespi M."/>
            <person name="Mangin B."/>
            <person name="Burke J.M."/>
            <person name="Salse J."/>
            <person name="Munos S."/>
            <person name="Vincourt P."/>
            <person name="Rieseberg L.H."/>
            <person name="Langlade N.B."/>
        </authorList>
    </citation>
    <scope>NUCLEOTIDE SEQUENCE</scope>
    <source>
        <tissue evidence="1">Leaves</tissue>
    </source>
</reference>
<dbReference type="Gramene" id="mRNA:HanXRQr2_Chr16g0757261">
    <property type="protein sequence ID" value="CDS:HanXRQr2_Chr16g0757261.1"/>
    <property type="gene ID" value="HanXRQr2_Chr16g0757261"/>
</dbReference>
<evidence type="ECO:0000313" key="1">
    <source>
        <dbReference type="EMBL" id="KAF5760766.1"/>
    </source>
</evidence>
<reference evidence="1" key="2">
    <citation type="submission" date="2020-06" db="EMBL/GenBank/DDBJ databases">
        <title>Helianthus annuus Genome sequencing and assembly Release 2.</title>
        <authorList>
            <person name="Gouzy J."/>
            <person name="Langlade N."/>
            <person name="Munos S."/>
        </authorList>
    </citation>
    <scope>NUCLEOTIDE SEQUENCE</scope>
    <source>
        <tissue evidence="1">Leaves</tissue>
    </source>
</reference>
<gene>
    <name evidence="1" type="ORF">HanXRQr2_Chr16g0757261</name>
</gene>
<comment type="caution">
    <text evidence="1">The sequence shown here is derived from an EMBL/GenBank/DDBJ whole genome shotgun (WGS) entry which is preliminary data.</text>
</comment>
<name>A0A9K3GZE0_HELAN</name>
<keyword evidence="2" id="KW-1185">Reference proteome</keyword>
<protein>
    <submittedName>
        <fullName evidence="1">Uncharacterized protein</fullName>
    </submittedName>
</protein>
<dbReference type="Proteomes" id="UP000215914">
    <property type="component" value="Unassembled WGS sequence"/>
</dbReference>
<evidence type="ECO:0000313" key="2">
    <source>
        <dbReference type="Proteomes" id="UP000215914"/>
    </source>
</evidence>
<dbReference type="EMBL" id="MNCJ02000331">
    <property type="protein sequence ID" value="KAF5760766.1"/>
    <property type="molecule type" value="Genomic_DNA"/>
</dbReference>
<proteinExistence type="predicted"/>